<reference evidence="3" key="1">
    <citation type="submission" date="2021-02" db="EMBL/GenBank/DDBJ databases">
        <title>Sulfurospirillum tamanensis sp. nov.</title>
        <authorList>
            <person name="Merkel A.Y."/>
        </authorList>
    </citation>
    <scope>NUCLEOTIDE SEQUENCE [LARGE SCALE GENOMIC DNA]</scope>
    <source>
        <strain evidence="3">T05b</strain>
    </source>
</reference>
<dbReference type="Proteomes" id="UP000703590">
    <property type="component" value="Unassembled WGS sequence"/>
</dbReference>
<evidence type="ECO:0000256" key="1">
    <source>
        <dbReference type="SAM" id="Phobius"/>
    </source>
</evidence>
<gene>
    <name evidence="2" type="ORF">JWV37_12185</name>
</gene>
<keyword evidence="1" id="KW-0812">Transmembrane</keyword>
<comment type="caution">
    <text evidence="2">The sequence shown here is derived from an EMBL/GenBank/DDBJ whole genome shotgun (WGS) entry which is preliminary data.</text>
</comment>
<dbReference type="EMBL" id="JAFHKK010000045">
    <property type="protein sequence ID" value="MBN2965541.1"/>
    <property type="molecule type" value="Genomic_DNA"/>
</dbReference>
<reference evidence="2 3" key="3">
    <citation type="submission" date="2021-02" db="EMBL/GenBank/DDBJ databases">
        <authorList>
            <person name="Merkel A.Y."/>
        </authorList>
    </citation>
    <scope>NUCLEOTIDE SEQUENCE [LARGE SCALE GENOMIC DNA]</scope>
    <source>
        <strain evidence="2 3">T05b</strain>
    </source>
</reference>
<protein>
    <submittedName>
        <fullName evidence="2">Uncharacterized protein</fullName>
    </submittedName>
</protein>
<sequence>MDMPSLVELGIIVLVFMFLVLPTRYIAKKRGLSFRWHMTWVLLFSPLWWIAMLFLKPKTTPHNFEYE</sequence>
<name>A0ABS2WV57_9BACT</name>
<evidence type="ECO:0000313" key="3">
    <source>
        <dbReference type="Proteomes" id="UP000703590"/>
    </source>
</evidence>
<accession>A0ABS2WV57</accession>
<organism evidence="2 3">
    <name type="scientific">Sulfurospirillum tamanense</name>
    <dbReference type="NCBI Taxonomy" id="2813362"/>
    <lineage>
        <taxon>Bacteria</taxon>
        <taxon>Pseudomonadati</taxon>
        <taxon>Campylobacterota</taxon>
        <taxon>Epsilonproteobacteria</taxon>
        <taxon>Campylobacterales</taxon>
        <taxon>Sulfurospirillaceae</taxon>
        <taxon>Sulfurospirillum</taxon>
    </lineage>
</organism>
<keyword evidence="1" id="KW-1133">Transmembrane helix</keyword>
<dbReference type="RefSeq" id="WP_205460102.1">
    <property type="nucleotide sequence ID" value="NZ_JAFHKK010000045.1"/>
</dbReference>
<feature type="transmembrane region" description="Helical" evidence="1">
    <location>
        <begin position="38"/>
        <end position="55"/>
    </location>
</feature>
<proteinExistence type="predicted"/>
<keyword evidence="1" id="KW-0472">Membrane</keyword>
<keyword evidence="3" id="KW-1185">Reference proteome</keyword>
<feature type="transmembrane region" description="Helical" evidence="1">
    <location>
        <begin position="6"/>
        <end position="26"/>
    </location>
</feature>
<evidence type="ECO:0000313" key="2">
    <source>
        <dbReference type="EMBL" id="MBN2965541.1"/>
    </source>
</evidence>
<reference evidence="2 3" key="2">
    <citation type="submission" date="2021-02" db="EMBL/GenBank/DDBJ databases">
        <title>Sulfurospirillum tamanensis sp. nov.</title>
        <authorList>
            <person name="Frolova A."/>
            <person name="Merkel A."/>
            <person name="Slobodkin A."/>
        </authorList>
    </citation>
    <scope>NUCLEOTIDE SEQUENCE [LARGE SCALE GENOMIC DNA]</scope>
    <source>
        <strain evidence="2 3">T05b</strain>
    </source>
</reference>